<keyword evidence="1" id="KW-1133">Transmembrane helix</keyword>
<organism evidence="2 3">
    <name type="scientific">Microbacterium binotii</name>
    <dbReference type="NCBI Taxonomy" id="462710"/>
    <lineage>
        <taxon>Bacteria</taxon>
        <taxon>Bacillati</taxon>
        <taxon>Actinomycetota</taxon>
        <taxon>Actinomycetes</taxon>
        <taxon>Micrococcales</taxon>
        <taxon>Microbacteriaceae</taxon>
        <taxon>Microbacterium</taxon>
    </lineage>
</organism>
<feature type="transmembrane region" description="Helical" evidence="1">
    <location>
        <begin position="64"/>
        <end position="83"/>
    </location>
</feature>
<accession>A0ABN3PI11</accession>
<keyword evidence="1" id="KW-0812">Transmembrane</keyword>
<evidence type="ECO:0000313" key="2">
    <source>
        <dbReference type="EMBL" id="GAA2586544.1"/>
    </source>
</evidence>
<feature type="transmembrane region" description="Helical" evidence="1">
    <location>
        <begin position="95"/>
        <end position="114"/>
    </location>
</feature>
<keyword evidence="1" id="KW-0472">Membrane</keyword>
<dbReference type="Proteomes" id="UP001500274">
    <property type="component" value="Unassembled WGS sequence"/>
</dbReference>
<feature type="transmembrane region" description="Helical" evidence="1">
    <location>
        <begin position="38"/>
        <end position="57"/>
    </location>
</feature>
<proteinExistence type="predicted"/>
<keyword evidence="3" id="KW-1185">Reference proteome</keyword>
<comment type="caution">
    <text evidence="2">The sequence shown here is derived from an EMBL/GenBank/DDBJ whole genome shotgun (WGS) entry which is preliminary data.</text>
</comment>
<dbReference type="EMBL" id="BAAARI010000017">
    <property type="protein sequence ID" value="GAA2586544.1"/>
    <property type="molecule type" value="Genomic_DNA"/>
</dbReference>
<evidence type="ECO:0000313" key="3">
    <source>
        <dbReference type="Proteomes" id="UP001500274"/>
    </source>
</evidence>
<reference evidence="2 3" key="1">
    <citation type="journal article" date="2019" name="Int. J. Syst. Evol. Microbiol.">
        <title>The Global Catalogue of Microorganisms (GCM) 10K type strain sequencing project: providing services to taxonomists for standard genome sequencing and annotation.</title>
        <authorList>
            <consortium name="The Broad Institute Genomics Platform"/>
            <consortium name="The Broad Institute Genome Sequencing Center for Infectious Disease"/>
            <person name="Wu L."/>
            <person name="Ma J."/>
        </authorList>
    </citation>
    <scope>NUCLEOTIDE SEQUENCE [LARGE SCALE GENOMIC DNA]</scope>
    <source>
        <strain evidence="2 3">JCM 16365</strain>
    </source>
</reference>
<gene>
    <name evidence="2" type="ORF">GCM10009862_27000</name>
</gene>
<name>A0ABN3PI11_9MICO</name>
<sequence>MGSLASRIAAWAIALVVGVVYGAAGSFAHAAVIGPVPIGLILGVIGAGALLIAVRLLTGDRWTTLAAALGVMVITYVFAQPSTGGSVLFTVEHETLALIWMGAVPLIAAIVVAWPRAPRRAAEAN</sequence>
<evidence type="ECO:0000256" key="1">
    <source>
        <dbReference type="SAM" id="Phobius"/>
    </source>
</evidence>
<evidence type="ECO:0008006" key="4">
    <source>
        <dbReference type="Google" id="ProtNLM"/>
    </source>
</evidence>
<dbReference type="RefSeq" id="WP_344230334.1">
    <property type="nucleotide sequence ID" value="NZ_BAAARI010000017.1"/>
</dbReference>
<protein>
    <recommendedName>
        <fullName evidence="4">Histidinol dehydrogenase</fullName>
    </recommendedName>
</protein>